<proteinExistence type="predicted"/>
<dbReference type="KEGG" id="more:E1B28_002205"/>
<reference evidence="2" key="1">
    <citation type="journal article" date="2021" name="Genome Biol. Evol.">
        <title>The assembled and annotated genome of the fairy-ring fungus Marasmius oreades.</title>
        <authorList>
            <person name="Hiltunen M."/>
            <person name="Ament-Velasquez S.L."/>
            <person name="Johannesson H."/>
        </authorList>
    </citation>
    <scope>NUCLEOTIDE SEQUENCE</scope>
    <source>
        <strain evidence="2">03SP1</strain>
    </source>
</reference>
<evidence type="ECO:0000313" key="2">
    <source>
        <dbReference type="EMBL" id="KAG7086234.1"/>
    </source>
</evidence>
<dbReference type="Proteomes" id="UP001049176">
    <property type="component" value="Chromosome 10"/>
</dbReference>
<name>A0A9P7RM70_9AGAR</name>
<evidence type="ECO:0000256" key="1">
    <source>
        <dbReference type="SAM" id="MobiDB-lite"/>
    </source>
</evidence>
<protein>
    <submittedName>
        <fullName evidence="2">Uncharacterized protein</fullName>
    </submittedName>
</protein>
<sequence length="294" mass="32716">MNIMATTPSSSSPSASGLEGLSQRLGQVSLYTQGAIALPSIHDHLSVDDSPISTIYSPNSNATSDVLMHSRLHTHWKVPPSTDLNEPLKPLVYPSFIFIIEQRLKSARKARAGERVVARRKRVTMGNKIWKRMNASLRPKFSRLGRKTKYPYDPYIHFLSTSTTSHPMSFPYPSSPQGSLYSGASAPGLSDSSSRCSSPAPSDPYSDEDAGEYFYPPPCVYVDSPSPFVGPASDSKAASLYDWDPEIEGDMLLPPENLKLYRRWDAIERNESFVKKVRGGVENEVSPWAWQWEN</sequence>
<gene>
    <name evidence="2" type="ORF">E1B28_002205</name>
</gene>
<dbReference type="EMBL" id="CM032190">
    <property type="protein sequence ID" value="KAG7086234.1"/>
    <property type="molecule type" value="Genomic_DNA"/>
</dbReference>
<feature type="region of interest" description="Disordered" evidence="1">
    <location>
        <begin position="181"/>
        <end position="208"/>
    </location>
</feature>
<dbReference type="RefSeq" id="XP_043002705.1">
    <property type="nucleotide sequence ID" value="XM_043159106.1"/>
</dbReference>
<dbReference type="OrthoDB" id="2975749at2759"/>
<keyword evidence="3" id="KW-1185">Reference proteome</keyword>
<comment type="caution">
    <text evidence="2">The sequence shown here is derived from an EMBL/GenBank/DDBJ whole genome shotgun (WGS) entry which is preliminary data.</text>
</comment>
<dbReference type="AlphaFoldDB" id="A0A9P7RM70"/>
<feature type="compositionally biased region" description="Low complexity" evidence="1">
    <location>
        <begin position="190"/>
        <end position="204"/>
    </location>
</feature>
<accession>A0A9P7RM70</accession>
<organism evidence="2 3">
    <name type="scientific">Marasmius oreades</name>
    <name type="common">fairy-ring Marasmius</name>
    <dbReference type="NCBI Taxonomy" id="181124"/>
    <lineage>
        <taxon>Eukaryota</taxon>
        <taxon>Fungi</taxon>
        <taxon>Dikarya</taxon>
        <taxon>Basidiomycota</taxon>
        <taxon>Agaricomycotina</taxon>
        <taxon>Agaricomycetes</taxon>
        <taxon>Agaricomycetidae</taxon>
        <taxon>Agaricales</taxon>
        <taxon>Marasmiineae</taxon>
        <taxon>Marasmiaceae</taxon>
        <taxon>Marasmius</taxon>
    </lineage>
</organism>
<evidence type="ECO:0000313" key="3">
    <source>
        <dbReference type="Proteomes" id="UP001049176"/>
    </source>
</evidence>
<dbReference type="GeneID" id="66071281"/>